<keyword evidence="7" id="KW-1185">Reference proteome</keyword>
<feature type="transmembrane region" description="Helical" evidence="5">
    <location>
        <begin position="642"/>
        <end position="662"/>
    </location>
</feature>
<dbReference type="PROSITE" id="PS50088">
    <property type="entry name" value="ANK_REPEAT"/>
    <property type="match status" value="1"/>
</dbReference>
<accession>A0A5E4M5H4</accession>
<evidence type="ECO:0000256" key="1">
    <source>
        <dbReference type="ARBA" id="ARBA00022737"/>
    </source>
</evidence>
<dbReference type="SMART" id="SM00248">
    <property type="entry name" value="ANK"/>
    <property type="match status" value="4"/>
</dbReference>
<dbReference type="OrthoDB" id="8331457at2759"/>
<keyword evidence="1" id="KW-0677">Repeat</keyword>
<feature type="transmembrane region" description="Helical" evidence="5">
    <location>
        <begin position="614"/>
        <end position="636"/>
    </location>
</feature>
<reference evidence="6 7" key="1">
    <citation type="submission" date="2019-08" db="EMBL/GenBank/DDBJ databases">
        <authorList>
            <person name="Alioto T."/>
            <person name="Alioto T."/>
            <person name="Gomez Garrido J."/>
        </authorList>
    </citation>
    <scope>NUCLEOTIDE SEQUENCE [LARGE SCALE GENOMIC DNA]</scope>
</reference>
<keyword evidence="5" id="KW-0812">Transmembrane</keyword>
<evidence type="ECO:0000256" key="5">
    <source>
        <dbReference type="SAM" id="Phobius"/>
    </source>
</evidence>
<evidence type="ECO:0000256" key="4">
    <source>
        <dbReference type="SAM" id="MobiDB-lite"/>
    </source>
</evidence>
<proteinExistence type="predicted"/>
<feature type="region of interest" description="Disordered" evidence="4">
    <location>
        <begin position="186"/>
        <end position="225"/>
    </location>
</feature>
<sequence length="700" mass="79342">MFTRNKIRGGCGTDITPLINDLLGVAKKGGLIKKYLKGAINITNEDEEGNNVLHIIASMPRKEKITWLNIILKVGISKDQLKKAINAKNRDGLTPMQKALHAKINKKSHYHSTISSSDNTFRFIVLLLNNGAKTDHLQLSEEYLAALSKSQENYRINFLTKLTSKKIKQVNTNITHCDSGFESCPDDADTRTSTHQTKKTEPVLAENNSENPYATIQNSSKTKDDFNSSLKSVKEKNLANFEKYLEKICVTTTDTEVNNILHLIASMPRKKKITRLNLILKTEIPKDQLAKAINTENKNGLTPMQVALSTKINKESHHHNAITDSDNTLEFIIKLLKNGANPSHLQLSEALSKSRRNYYYYFLKKLALSSKDKIRQTIDHIIYGRYPLHLAVLKEDQDMFSNLLLQDSSVTNIDKESNNKDYSITDINEEGNNILHLIALMPNKAKITWLNLISKDVSFNNQLTEAINATNKKGYTPIQVAIVKKITKDAHRAFTIFDNTVNFCIRLLKHPALNNETKSEDYRRHFVLHGKYSRDRYIKFLQKLIKDERINAGHAKDSLDDILKEQIAQHQENKKLNKDIKNARNNCWIKTKKCGKVILDFINPNKTVDRMTKLAIAALAVIAAFFTFIIIAFAAINGQLPIAAAVPIMLVFVVTPTVIKYFQINNELEKIDNSAKNEKPNSRVNDALTRAFKNGIRVLN</sequence>
<dbReference type="PANTHER" id="PTHR24178">
    <property type="entry name" value="MOLTING PROTEIN MLT-4"/>
    <property type="match status" value="1"/>
</dbReference>
<feature type="compositionally biased region" description="Polar residues" evidence="4">
    <location>
        <begin position="206"/>
        <end position="220"/>
    </location>
</feature>
<name>A0A5E4M5H4_9HEMI</name>
<dbReference type="Proteomes" id="UP000325440">
    <property type="component" value="Unassembled WGS sequence"/>
</dbReference>
<dbReference type="AlphaFoldDB" id="A0A5E4M5H4"/>
<gene>
    <name evidence="6" type="ORF">CINCED_3A015882</name>
</gene>
<keyword evidence="2 3" id="KW-0040">ANK repeat</keyword>
<evidence type="ECO:0000313" key="6">
    <source>
        <dbReference type="EMBL" id="VVC27420.1"/>
    </source>
</evidence>
<dbReference type="InterPro" id="IPR036770">
    <property type="entry name" value="Ankyrin_rpt-contain_sf"/>
</dbReference>
<evidence type="ECO:0000256" key="3">
    <source>
        <dbReference type="PROSITE-ProRule" id="PRU00023"/>
    </source>
</evidence>
<keyword evidence="5" id="KW-0472">Membrane</keyword>
<dbReference type="EMBL" id="CABPRJ010000109">
    <property type="protein sequence ID" value="VVC27420.1"/>
    <property type="molecule type" value="Genomic_DNA"/>
</dbReference>
<evidence type="ECO:0000256" key="2">
    <source>
        <dbReference type="ARBA" id="ARBA00023043"/>
    </source>
</evidence>
<protein>
    <submittedName>
        <fullName evidence="6">Ankyrin repeat-containing domain,Ankyrin repeat</fullName>
    </submittedName>
</protein>
<feature type="repeat" description="ANK" evidence="3">
    <location>
        <begin position="383"/>
        <end position="415"/>
    </location>
</feature>
<dbReference type="InterPro" id="IPR002110">
    <property type="entry name" value="Ankyrin_rpt"/>
</dbReference>
<dbReference type="Gene3D" id="1.25.40.20">
    <property type="entry name" value="Ankyrin repeat-containing domain"/>
    <property type="match status" value="2"/>
</dbReference>
<dbReference type="SUPFAM" id="SSF48403">
    <property type="entry name" value="Ankyrin repeat"/>
    <property type="match status" value="1"/>
</dbReference>
<keyword evidence="5" id="KW-1133">Transmembrane helix</keyword>
<evidence type="ECO:0000313" key="7">
    <source>
        <dbReference type="Proteomes" id="UP000325440"/>
    </source>
</evidence>
<organism evidence="6 7">
    <name type="scientific">Cinara cedri</name>
    <dbReference type="NCBI Taxonomy" id="506608"/>
    <lineage>
        <taxon>Eukaryota</taxon>
        <taxon>Metazoa</taxon>
        <taxon>Ecdysozoa</taxon>
        <taxon>Arthropoda</taxon>
        <taxon>Hexapoda</taxon>
        <taxon>Insecta</taxon>
        <taxon>Pterygota</taxon>
        <taxon>Neoptera</taxon>
        <taxon>Paraneoptera</taxon>
        <taxon>Hemiptera</taxon>
        <taxon>Sternorrhyncha</taxon>
        <taxon>Aphidomorpha</taxon>
        <taxon>Aphidoidea</taxon>
        <taxon>Aphididae</taxon>
        <taxon>Lachninae</taxon>
        <taxon>Cinara</taxon>
    </lineage>
</organism>